<feature type="domain" description="DUF7144" evidence="2">
    <location>
        <begin position="18"/>
        <end position="130"/>
    </location>
</feature>
<dbReference type="EMBL" id="JBHSBL010000019">
    <property type="protein sequence ID" value="MFC4068729.1"/>
    <property type="molecule type" value="Genomic_DNA"/>
</dbReference>
<feature type="transmembrane region" description="Helical" evidence="1">
    <location>
        <begin position="17"/>
        <end position="41"/>
    </location>
</feature>
<evidence type="ECO:0000256" key="1">
    <source>
        <dbReference type="SAM" id="Phobius"/>
    </source>
</evidence>
<feature type="transmembrane region" description="Helical" evidence="1">
    <location>
        <begin position="85"/>
        <end position="103"/>
    </location>
</feature>
<dbReference type="RefSeq" id="WP_378069618.1">
    <property type="nucleotide sequence ID" value="NZ_JBHSBL010000019.1"/>
</dbReference>
<keyword evidence="1" id="KW-1133">Transmembrane helix</keyword>
<name>A0ABV8IWS4_9ACTN</name>
<evidence type="ECO:0000259" key="2">
    <source>
        <dbReference type="Pfam" id="PF23636"/>
    </source>
</evidence>
<sequence length="136" mass="14221">MTAVEADKIDKSGTAKVVSFAGVMLLVLGAFQVMEGLTALLRDSAYLVAPDGALIELNPATWGWSHLIAGLISASAGAGILRGQVWARVVGVVLTSLLALGHFLLLAEAPLWCTLLICVEIVVIFALCRGDHPLDA</sequence>
<feature type="transmembrane region" description="Helical" evidence="1">
    <location>
        <begin position="61"/>
        <end position="78"/>
    </location>
</feature>
<dbReference type="InterPro" id="IPR055568">
    <property type="entry name" value="DUF7144"/>
</dbReference>
<accession>A0ABV8IWS4</accession>
<proteinExistence type="predicted"/>
<keyword evidence="1" id="KW-0472">Membrane</keyword>
<keyword evidence="1" id="KW-0812">Transmembrane</keyword>
<keyword evidence="4" id="KW-1185">Reference proteome</keyword>
<reference evidence="4" key="1">
    <citation type="journal article" date="2019" name="Int. J. Syst. Evol. Microbiol.">
        <title>The Global Catalogue of Microorganisms (GCM) 10K type strain sequencing project: providing services to taxonomists for standard genome sequencing and annotation.</title>
        <authorList>
            <consortium name="The Broad Institute Genomics Platform"/>
            <consortium name="The Broad Institute Genome Sequencing Center for Infectious Disease"/>
            <person name="Wu L."/>
            <person name="Ma J."/>
        </authorList>
    </citation>
    <scope>NUCLEOTIDE SEQUENCE [LARGE SCALE GENOMIC DNA]</scope>
    <source>
        <strain evidence="4">TBRC 5832</strain>
    </source>
</reference>
<organism evidence="3 4">
    <name type="scientific">Actinoplanes subglobosus</name>
    <dbReference type="NCBI Taxonomy" id="1547892"/>
    <lineage>
        <taxon>Bacteria</taxon>
        <taxon>Bacillati</taxon>
        <taxon>Actinomycetota</taxon>
        <taxon>Actinomycetes</taxon>
        <taxon>Micromonosporales</taxon>
        <taxon>Micromonosporaceae</taxon>
        <taxon>Actinoplanes</taxon>
    </lineage>
</organism>
<feature type="transmembrane region" description="Helical" evidence="1">
    <location>
        <begin position="109"/>
        <end position="128"/>
    </location>
</feature>
<comment type="caution">
    <text evidence="3">The sequence shown here is derived from an EMBL/GenBank/DDBJ whole genome shotgun (WGS) entry which is preliminary data.</text>
</comment>
<evidence type="ECO:0000313" key="4">
    <source>
        <dbReference type="Proteomes" id="UP001595867"/>
    </source>
</evidence>
<evidence type="ECO:0000313" key="3">
    <source>
        <dbReference type="EMBL" id="MFC4068729.1"/>
    </source>
</evidence>
<protein>
    <recommendedName>
        <fullName evidence="2">DUF7144 domain-containing protein</fullName>
    </recommendedName>
</protein>
<dbReference type="Proteomes" id="UP001595867">
    <property type="component" value="Unassembled WGS sequence"/>
</dbReference>
<gene>
    <name evidence="3" type="ORF">ACFO0C_27690</name>
</gene>
<dbReference type="Pfam" id="PF23636">
    <property type="entry name" value="DUF7144"/>
    <property type="match status" value="1"/>
</dbReference>